<dbReference type="EMBL" id="CAKMRJ010003334">
    <property type="protein sequence ID" value="CAH1432589.1"/>
    <property type="molecule type" value="Genomic_DNA"/>
</dbReference>
<organism evidence="2 3">
    <name type="scientific">Lactuca virosa</name>
    <dbReference type="NCBI Taxonomy" id="75947"/>
    <lineage>
        <taxon>Eukaryota</taxon>
        <taxon>Viridiplantae</taxon>
        <taxon>Streptophyta</taxon>
        <taxon>Embryophyta</taxon>
        <taxon>Tracheophyta</taxon>
        <taxon>Spermatophyta</taxon>
        <taxon>Magnoliopsida</taxon>
        <taxon>eudicotyledons</taxon>
        <taxon>Gunneridae</taxon>
        <taxon>Pentapetalae</taxon>
        <taxon>asterids</taxon>
        <taxon>campanulids</taxon>
        <taxon>Asterales</taxon>
        <taxon>Asteraceae</taxon>
        <taxon>Cichorioideae</taxon>
        <taxon>Cichorieae</taxon>
        <taxon>Lactucinae</taxon>
        <taxon>Lactuca</taxon>
    </lineage>
</organism>
<name>A0AAU9N8D1_9ASTR</name>
<protein>
    <recommendedName>
        <fullName evidence="4">Transmembrane protein</fullName>
    </recommendedName>
</protein>
<keyword evidence="3" id="KW-1185">Reference proteome</keyword>
<reference evidence="2 3" key="1">
    <citation type="submission" date="2022-01" db="EMBL/GenBank/DDBJ databases">
        <authorList>
            <person name="Xiong W."/>
            <person name="Schranz E."/>
        </authorList>
    </citation>
    <scope>NUCLEOTIDE SEQUENCE [LARGE SCALE GENOMIC DNA]</scope>
</reference>
<evidence type="ECO:0000256" key="1">
    <source>
        <dbReference type="SAM" id="Phobius"/>
    </source>
</evidence>
<evidence type="ECO:0008006" key="4">
    <source>
        <dbReference type="Google" id="ProtNLM"/>
    </source>
</evidence>
<dbReference type="AlphaFoldDB" id="A0AAU9N8D1"/>
<accession>A0AAU9N8D1</accession>
<evidence type="ECO:0000313" key="3">
    <source>
        <dbReference type="Proteomes" id="UP001157418"/>
    </source>
</evidence>
<keyword evidence="1" id="KW-0472">Membrane</keyword>
<gene>
    <name evidence="2" type="ORF">LVIROSA_LOCUS19230</name>
</gene>
<sequence>MQDKKERAETEYVNVLLVIVEAVGFGRIEPEYPPIGGRMKQKKPMRRRYRLVNNRSPKPFYRLRLLQILIIGIYTQGLYSRCLMYLLLGHVYLTMIDI</sequence>
<dbReference type="Proteomes" id="UP001157418">
    <property type="component" value="Unassembled WGS sequence"/>
</dbReference>
<comment type="caution">
    <text evidence="2">The sequence shown here is derived from an EMBL/GenBank/DDBJ whole genome shotgun (WGS) entry which is preliminary data.</text>
</comment>
<feature type="transmembrane region" description="Helical" evidence="1">
    <location>
        <begin position="65"/>
        <end position="88"/>
    </location>
</feature>
<proteinExistence type="predicted"/>
<evidence type="ECO:0000313" key="2">
    <source>
        <dbReference type="EMBL" id="CAH1432589.1"/>
    </source>
</evidence>
<keyword evidence="1" id="KW-0812">Transmembrane</keyword>
<keyword evidence="1" id="KW-1133">Transmembrane helix</keyword>